<dbReference type="InterPro" id="IPR001444">
    <property type="entry name" value="Flag_bb_rod_N"/>
</dbReference>
<dbReference type="NCBIfam" id="TIGR01395">
    <property type="entry name" value="FlgC"/>
    <property type="match status" value="1"/>
</dbReference>
<dbReference type="PANTHER" id="PTHR30435:SF29">
    <property type="entry name" value="FLAGELLAR BASAL-BODY ROD PROTEIN FLGC"/>
    <property type="match status" value="1"/>
</dbReference>
<keyword evidence="10" id="KW-1185">Reference proteome</keyword>
<reference evidence="10" key="1">
    <citation type="journal article" date="2019" name="Int. J. Syst. Evol. Microbiol.">
        <title>The Global Catalogue of Microorganisms (GCM) 10K type strain sequencing project: providing services to taxonomists for standard genome sequencing and annotation.</title>
        <authorList>
            <consortium name="The Broad Institute Genomics Platform"/>
            <consortium name="The Broad Institute Genome Sequencing Center for Infectious Disease"/>
            <person name="Wu L."/>
            <person name="Ma J."/>
        </authorList>
    </citation>
    <scope>NUCLEOTIDE SEQUENCE [LARGE SCALE GENOMIC DNA]</scope>
    <source>
        <strain evidence="10">CGMCC 1.7003</strain>
    </source>
</reference>
<dbReference type="InterPro" id="IPR019776">
    <property type="entry name" value="Flagellar_basal_body_rod_CS"/>
</dbReference>
<comment type="caution">
    <text evidence="9">The sequence shown here is derived from an EMBL/GenBank/DDBJ whole genome shotgun (WGS) entry which is preliminary data.</text>
</comment>
<organism evidence="9 10">
    <name type="scientific">Alishewanella longhuensis</name>
    <dbReference type="NCBI Taxonomy" id="1091037"/>
    <lineage>
        <taxon>Bacteria</taxon>
        <taxon>Pseudomonadati</taxon>
        <taxon>Pseudomonadota</taxon>
        <taxon>Gammaproteobacteria</taxon>
        <taxon>Alteromonadales</taxon>
        <taxon>Alteromonadaceae</taxon>
        <taxon>Alishewanella</taxon>
    </lineage>
</organism>
<sequence length="140" mass="15132">MSLFKVFDIAGSGMTAQSVRMNTTASNIANANTVSSSIDQVYRGRHPVFAAELAEARRQQDAGSGVKVLGIVESDAPPTVEYAPNHPLADENGYVYKPNVNIMEEMANMISASRSYETNVQTADAAKQMLMRTLRMGQAS</sequence>
<evidence type="ECO:0000256" key="3">
    <source>
        <dbReference type="ARBA" id="ARBA00017941"/>
    </source>
</evidence>
<evidence type="ECO:0000259" key="8">
    <source>
        <dbReference type="Pfam" id="PF06429"/>
    </source>
</evidence>
<protein>
    <recommendedName>
        <fullName evidence="3 6">Flagellar basal-body rod protein FlgC</fullName>
    </recommendedName>
</protein>
<evidence type="ECO:0000259" key="7">
    <source>
        <dbReference type="Pfam" id="PF00460"/>
    </source>
</evidence>
<keyword evidence="9" id="KW-0969">Cilium</keyword>
<dbReference type="PROSITE" id="PS00588">
    <property type="entry name" value="FLAGELLA_BB_ROD"/>
    <property type="match status" value="1"/>
</dbReference>
<dbReference type="InterPro" id="IPR006299">
    <property type="entry name" value="FlgC"/>
</dbReference>
<dbReference type="PANTHER" id="PTHR30435">
    <property type="entry name" value="FLAGELLAR PROTEIN"/>
    <property type="match status" value="1"/>
</dbReference>
<evidence type="ECO:0000256" key="1">
    <source>
        <dbReference type="ARBA" id="ARBA00004117"/>
    </source>
</evidence>
<feature type="domain" description="Flagellar basal-body/hook protein C-terminal" evidence="8">
    <location>
        <begin position="92"/>
        <end position="136"/>
    </location>
</feature>
<dbReference type="Pfam" id="PF00460">
    <property type="entry name" value="Flg_bb_rod"/>
    <property type="match status" value="1"/>
</dbReference>
<keyword evidence="9" id="KW-0282">Flagellum</keyword>
<evidence type="ECO:0000256" key="2">
    <source>
        <dbReference type="ARBA" id="ARBA00009677"/>
    </source>
</evidence>
<dbReference type="Proteomes" id="UP000659697">
    <property type="component" value="Unassembled WGS sequence"/>
</dbReference>
<evidence type="ECO:0000313" key="10">
    <source>
        <dbReference type="Proteomes" id="UP000659697"/>
    </source>
</evidence>
<evidence type="ECO:0000313" key="9">
    <source>
        <dbReference type="EMBL" id="GHG69162.1"/>
    </source>
</evidence>
<dbReference type="EMBL" id="BNAO01000004">
    <property type="protein sequence ID" value="GHG69162.1"/>
    <property type="molecule type" value="Genomic_DNA"/>
</dbReference>
<dbReference type="Pfam" id="PF06429">
    <property type="entry name" value="Flg_bbr_C"/>
    <property type="match status" value="1"/>
</dbReference>
<evidence type="ECO:0000256" key="6">
    <source>
        <dbReference type="RuleBase" id="RU362062"/>
    </source>
</evidence>
<proteinExistence type="inferred from homology"/>
<comment type="subcellular location">
    <subcellularLocation>
        <location evidence="1 6">Bacterial flagellum basal body</location>
    </subcellularLocation>
</comment>
<comment type="subunit">
    <text evidence="5 6">The basal body constitutes a major portion of the flagellar organelle and consists of four rings (L,P,S, and M) mounted on a central rod. The rod consists of about 26 subunits of FlgG in the distal portion, and FlgB, FlgC and FlgF are thought to build up the proximal portion of the rod with about 6 subunits each.</text>
</comment>
<gene>
    <name evidence="9" type="primary">flgC</name>
    <name evidence="9" type="ORF">GCM10010919_18870</name>
</gene>
<evidence type="ECO:0000256" key="4">
    <source>
        <dbReference type="ARBA" id="ARBA00023143"/>
    </source>
</evidence>
<dbReference type="InterPro" id="IPR010930">
    <property type="entry name" value="Flg_bb/hook_C_dom"/>
</dbReference>
<name>A0ABQ3L6U4_9ALTE</name>
<keyword evidence="4 6" id="KW-0975">Bacterial flagellum</keyword>
<keyword evidence="9" id="KW-0966">Cell projection</keyword>
<comment type="similarity">
    <text evidence="2">Belongs to the flagella basal body rod proteins family.</text>
</comment>
<accession>A0ABQ3L6U4</accession>
<feature type="domain" description="Flagellar basal body rod protein N-terminal" evidence="7">
    <location>
        <begin position="8"/>
        <end position="34"/>
    </location>
</feature>
<dbReference type="RefSeq" id="WP_189432622.1">
    <property type="nucleotide sequence ID" value="NZ_BNAO01000004.1"/>
</dbReference>
<evidence type="ECO:0000256" key="5">
    <source>
        <dbReference type="ARBA" id="ARBA00025933"/>
    </source>
</evidence>